<evidence type="ECO:0000313" key="3">
    <source>
        <dbReference type="Proteomes" id="UP000317238"/>
    </source>
</evidence>
<organism evidence="2 3">
    <name type="scientific">Crateriforma conspicua</name>
    <dbReference type="NCBI Taxonomy" id="2527996"/>
    <lineage>
        <taxon>Bacteria</taxon>
        <taxon>Pseudomonadati</taxon>
        <taxon>Planctomycetota</taxon>
        <taxon>Planctomycetia</taxon>
        <taxon>Planctomycetales</taxon>
        <taxon>Planctomycetaceae</taxon>
        <taxon>Crateriforma</taxon>
    </lineage>
</organism>
<dbReference type="AlphaFoldDB" id="A0A5C5Y3Y1"/>
<feature type="signal peptide" evidence="1">
    <location>
        <begin position="1"/>
        <end position="23"/>
    </location>
</feature>
<gene>
    <name evidence="2" type="ORF">Pan14r_22470</name>
</gene>
<evidence type="ECO:0000313" key="2">
    <source>
        <dbReference type="EMBL" id="TWT69950.1"/>
    </source>
</evidence>
<dbReference type="Proteomes" id="UP000317238">
    <property type="component" value="Unassembled WGS sequence"/>
</dbReference>
<evidence type="ECO:0000256" key="1">
    <source>
        <dbReference type="SAM" id="SignalP"/>
    </source>
</evidence>
<name>A0A5C5Y3Y1_9PLAN</name>
<keyword evidence="3" id="KW-1185">Reference proteome</keyword>
<protein>
    <submittedName>
        <fullName evidence="2">Uncharacterized protein</fullName>
    </submittedName>
</protein>
<accession>A0A5C5Y3Y1</accession>
<sequence length="94" mass="10373" precursor="true">MKRFAIALLAFAFVSAVGSSALATSPTGWDRVIVPTGQYRQTVKAMPIEKRPGRPLHVYGNTIRYRHQAATGQLQGSPLRRILLGTDQLRGARR</sequence>
<comment type="caution">
    <text evidence="2">The sequence shown here is derived from an EMBL/GenBank/DDBJ whole genome shotgun (WGS) entry which is preliminary data.</text>
</comment>
<feature type="chain" id="PRO_5022979005" evidence="1">
    <location>
        <begin position="24"/>
        <end position="94"/>
    </location>
</feature>
<reference evidence="2 3" key="1">
    <citation type="submission" date="2019-02" db="EMBL/GenBank/DDBJ databases">
        <title>Deep-cultivation of Planctomycetes and their phenomic and genomic characterization uncovers novel biology.</title>
        <authorList>
            <person name="Wiegand S."/>
            <person name="Jogler M."/>
            <person name="Boedeker C."/>
            <person name="Pinto D."/>
            <person name="Vollmers J."/>
            <person name="Rivas-Marin E."/>
            <person name="Kohn T."/>
            <person name="Peeters S.H."/>
            <person name="Heuer A."/>
            <person name="Rast P."/>
            <person name="Oberbeckmann S."/>
            <person name="Bunk B."/>
            <person name="Jeske O."/>
            <person name="Meyerdierks A."/>
            <person name="Storesund J.E."/>
            <person name="Kallscheuer N."/>
            <person name="Luecker S."/>
            <person name="Lage O.M."/>
            <person name="Pohl T."/>
            <person name="Merkel B.J."/>
            <person name="Hornburger P."/>
            <person name="Mueller R.-W."/>
            <person name="Bruemmer F."/>
            <person name="Labrenz M."/>
            <person name="Spormann A.M."/>
            <person name="Op Den Camp H."/>
            <person name="Overmann J."/>
            <person name="Amann R."/>
            <person name="Jetten M.S.M."/>
            <person name="Mascher T."/>
            <person name="Medema M.H."/>
            <person name="Devos D.P."/>
            <person name="Kaster A.-K."/>
            <person name="Ovreas L."/>
            <person name="Rohde M."/>
            <person name="Galperin M.Y."/>
            <person name="Jogler C."/>
        </authorList>
    </citation>
    <scope>NUCLEOTIDE SEQUENCE [LARGE SCALE GENOMIC DNA]</scope>
    <source>
        <strain evidence="2 3">Pan14r</strain>
    </source>
</reference>
<proteinExistence type="predicted"/>
<dbReference type="RefSeq" id="WP_196784259.1">
    <property type="nucleotide sequence ID" value="NZ_CP036319.1"/>
</dbReference>
<dbReference type="EMBL" id="SJPL01000001">
    <property type="protein sequence ID" value="TWT69950.1"/>
    <property type="molecule type" value="Genomic_DNA"/>
</dbReference>
<keyword evidence="1" id="KW-0732">Signal</keyword>